<evidence type="ECO:0000313" key="3">
    <source>
        <dbReference type="Proteomes" id="UP000075636"/>
    </source>
</evidence>
<name>A0A149TJL7_9PROT</name>
<sequence length="100" mass="10541">MASAGKPLGGHTRRYDTILRLVVALPAGYLVSALAGMCLAFWLPLSRADNAMAGILLGLLLWPAVFMMSFGVINIRRLAAMTGVLALVLSALVFGGGWHS</sequence>
<dbReference type="RefSeq" id="WP_062107618.1">
    <property type="nucleotide sequence ID" value="NZ_LHZR01000103.1"/>
</dbReference>
<feature type="transmembrane region" description="Helical" evidence="1">
    <location>
        <begin position="21"/>
        <end position="45"/>
    </location>
</feature>
<protein>
    <recommendedName>
        <fullName evidence="4">Iron uptake protein</fullName>
    </recommendedName>
</protein>
<organism evidence="2 3">
    <name type="scientific">Gluconobacter albidus</name>
    <dbReference type="NCBI Taxonomy" id="318683"/>
    <lineage>
        <taxon>Bacteria</taxon>
        <taxon>Pseudomonadati</taxon>
        <taxon>Pseudomonadota</taxon>
        <taxon>Alphaproteobacteria</taxon>
        <taxon>Acetobacterales</taxon>
        <taxon>Acetobacteraceae</taxon>
        <taxon>Gluconobacter</taxon>
    </lineage>
</organism>
<proteinExistence type="predicted"/>
<evidence type="ECO:0008006" key="4">
    <source>
        <dbReference type="Google" id="ProtNLM"/>
    </source>
</evidence>
<dbReference type="EMBL" id="LHZR01000103">
    <property type="protein sequence ID" value="KXV48471.1"/>
    <property type="molecule type" value="Genomic_DNA"/>
</dbReference>
<dbReference type="STRING" id="318683.A0U94_04920"/>
<keyword evidence="1" id="KW-0472">Membrane</keyword>
<keyword evidence="1" id="KW-0812">Transmembrane</keyword>
<evidence type="ECO:0000256" key="1">
    <source>
        <dbReference type="SAM" id="Phobius"/>
    </source>
</evidence>
<accession>A0A149TJL7</accession>
<comment type="caution">
    <text evidence="2">The sequence shown here is derived from an EMBL/GenBank/DDBJ whole genome shotgun (WGS) entry which is preliminary data.</text>
</comment>
<evidence type="ECO:0000313" key="2">
    <source>
        <dbReference type="EMBL" id="KXV48471.1"/>
    </source>
</evidence>
<feature type="transmembrane region" description="Helical" evidence="1">
    <location>
        <begin position="78"/>
        <end position="98"/>
    </location>
</feature>
<dbReference type="AlphaFoldDB" id="A0A149TJL7"/>
<dbReference type="PATRIC" id="fig|318683.6.peg.1963"/>
<feature type="transmembrane region" description="Helical" evidence="1">
    <location>
        <begin position="51"/>
        <end position="71"/>
    </location>
</feature>
<dbReference type="Proteomes" id="UP000075636">
    <property type="component" value="Unassembled WGS sequence"/>
</dbReference>
<reference evidence="2 3" key="1">
    <citation type="submission" date="2015-06" db="EMBL/GenBank/DDBJ databases">
        <title>Improved classification and identification of acetic acid bacteria using matrix-assisted laser desorption/ionization time-of-flight mass spectrometry; Gluconobacter nephelii and Gluconobacter uchimurae are later heterotypic synonyms of Gluconobacter japonicus and Gluconobacter oxydans, respectively.</title>
        <authorList>
            <person name="Li L."/>
            <person name="Cleenwerck I."/>
            <person name="De Vuyst L."/>
            <person name="Vandamme P."/>
        </authorList>
    </citation>
    <scope>NUCLEOTIDE SEQUENCE [LARGE SCALE GENOMIC DNA]</scope>
    <source>
        <strain evidence="2 3">LMG 1768</strain>
    </source>
</reference>
<gene>
    <name evidence="2" type="ORF">AD945_07145</name>
</gene>
<dbReference type="OrthoDB" id="7284909at2"/>
<keyword evidence="1" id="KW-1133">Transmembrane helix</keyword>